<dbReference type="RefSeq" id="WP_168871177.1">
    <property type="nucleotide sequence ID" value="NZ_JABAIA010000001.1"/>
</dbReference>
<dbReference type="Proteomes" id="UP000570474">
    <property type="component" value="Unassembled WGS sequence"/>
</dbReference>
<evidence type="ECO:0000313" key="2">
    <source>
        <dbReference type="Proteomes" id="UP000570474"/>
    </source>
</evidence>
<comment type="caution">
    <text evidence="1">The sequence shown here is derived from an EMBL/GenBank/DDBJ whole genome shotgun (WGS) entry which is preliminary data.</text>
</comment>
<gene>
    <name evidence="1" type="ORF">HGH92_13245</name>
</gene>
<evidence type="ECO:0000313" key="1">
    <source>
        <dbReference type="EMBL" id="NLR65278.1"/>
    </source>
</evidence>
<reference evidence="1 2" key="1">
    <citation type="submission" date="2020-04" db="EMBL/GenBank/DDBJ databases">
        <authorList>
            <person name="Yin C."/>
        </authorList>
    </citation>
    <scope>NUCLEOTIDE SEQUENCE [LARGE SCALE GENOMIC DNA]</scope>
    <source>
        <strain evidence="1 2">Ae27</strain>
    </source>
</reference>
<accession>A0A847RWM1</accession>
<name>A0A847RWM1_9BACT</name>
<keyword evidence="2" id="KW-1185">Reference proteome</keyword>
<organism evidence="1 2">
    <name type="scientific">Chitinophaga varians</name>
    <dbReference type="NCBI Taxonomy" id="2202339"/>
    <lineage>
        <taxon>Bacteria</taxon>
        <taxon>Pseudomonadati</taxon>
        <taxon>Bacteroidota</taxon>
        <taxon>Chitinophagia</taxon>
        <taxon>Chitinophagales</taxon>
        <taxon>Chitinophagaceae</taxon>
        <taxon>Chitinophaga</taxon>
    </lineage>
</organism>
<dbReference type="AlphaFoldDB" id="A0A847RWM1"/>
<proteinExistence type="predicted"/>
<dbReference type="EMBL" id="JABAIA010000001">
    <property type="protein sequence ID" value="NLR65278.1"/>
    <property type="molecule type" value="Genomic_DNA"/>
</dbReference>
<protein>
    <submittedName>
        <fullName evidence="1">Uncharacterized protein</fullName>
    </submittedName>
</protein>
<sequence>MDKLFSDELQYYIASARLKTARQKRRAVITARDKELLRLDKYQRELWRRTREPLYVPLKPPVQKGYVRFFVLRDDVARGKQASFFENILLKINTKEYFHRKDFKKKKRVRGKKVWVDKGQFLRTLSLSEFQKLRFTHEEAALFEERMEMPRYGNKEVPVMVFKEPWRFVLRVRPHILTHQRIVDPVLESQIQELNNYITSRRLEPRMHWLTQSRHNSWKRWNPAGKNKDPYKNKNLLQIMQEEYYDIID</sequence>